<gene>
    <name evidence="1" type="ORF">CHC_T00004319001</name>
</gene>
<dbReference type="EMBL" id="HG001752">
    <property type="protein sequence ID" value="CDF35938.1"/>
    <property type="molecule type" value="Genomic_DNA"/>
</dbReference>
<name>R7QDV3_CHOCR</name>
<accession>R7QDV3</accession>
<proteinExistence type="predicted"/>
<dbReference type="AlphaFoldDB" id="R7QDV3"/>
<sequence length="46" mass="4934">MFNLTKTDLRSIVSVSSTCCGHISLKNTEGRGLTSVFSQSCSSHGR</sequence>
<evidence type="ECO:0000313" key="1">
    <source>
        <dbReference type="EMBL" id="CDF35938.1"/>
    </source>
</evidence>
<keyword evidence="2" id="KW-1185">Reference proteome</keyword>
<organism evidence="1 2">
    <name type="scientific">Chondrus crispus</name>
    <name type="common">Carrageen Irish moss</name>
    <name type="synonym">Polymorpha crispa</name>
    <dbReference type="NCBI Taxonomy" id="2769"/>
    <lineage>
        <taxon>Eukaryota</taxon>
        <taxon>Rhodophyta</taxon>
        <taxon>Florideophyceae</taxon>
        <taxon>Rhodymeniophycidae</taxon>
        <taxon>Gigartinales</taxon>
        <taxon>Gigartinaceae</taxon>
        <taxon>Chondrus</taxon>
    </lineage>
</organism>
<dbReference type="Proteomes" id="UP000012073">
    <property type="component" value="Unassembled WGS sequence"/>
</dbReference>
<dbReference type="Gramene" id="CDF35938">
    <property type="protein sequence ID" value="CDF35938"/>
    <property type="gene ID" value="CHC_T00004319001"/>
</dbReference>
<evidence type="ECO:0000313" key="2">
    <source>
        <dbReference type="Proteomes" id="UP000012073"/>
    </source>
</evidence>
<dbReference type="RefSeq" id="XP_005715757.1">
    <property type="nucleotide sequence ID" value="XM_005715700.1"/>
</dbReference>
<dbReference type="KEGG" id="ccp:CHC_T00004319001"/>
<reference evidence="2" key="1">
    <citation type="journal article" date="2013" name="Proc. Natl. Acad. Sci. U.S.A.">
        <title>Genome structure and metabolic features in the red seaweed Chondrus crispus shed light on evolution of the Archaeplastida.</title>
        <authorList>
            <person name="Collen J."/>
            <person name="Porcel B."/>
            <person name="Carre W."/>
            <person name="Ball S.G."/>
            <person name="Chaparro C."/>
            <person name="Tonon T."/>
            <person name="Barbeyron T."/>
            <person name="Michel G."/>
            <person name="Noel B."/>
            <person name="Valentin K."/>
            <person name="Elias M."/>
            <person name="Artiguenave F."/>
            <person name="Arun A."/>
            <person name="Aury J.M."/>
            <person name="Barbosa-Neto J.F."/>
            <person name="Bothwell J.H."/>
            <person name="Bouget F.Y."/>
            <person name="Brillet L."/>
            <person name="Cabello-Hurtado F."/>
            <person name="Capella-Gutierrez S."/>
            <person name="Charrier B."/>
            <person name="Cladiere L."/>
            <person name="Cock J.M."/>
            <person name="Coelho S.M."/>
            <person name="Colleoni C."/>
            <person name="Czjzek M."/>
            <person name="Da Silva C."/>
            <person name="Delage L."/>
            <person name="Denoeud F."/>
            <person name="Deschamps P."/>
            <person name="Dittami S.M."/>
            <person name="Gabaldon T."/>
            <person name="Gachon C.M."/>
            <person name="Groisillier A."/>
            <person name="Herve C."/>
            <person name="Jabbari K."/>
            <person name="Katinka M."/>
            <person name="Kloareg B."/>
            <person name="Kowalczyk N."/>
            <person name="Labadie K."/>
            <person name="Leblanc C."/>
            <person name="Lopez P.J."/>
            <person name="McLachlan D.H."/>
            <person name="Meslet-Cladiere L."/>
            <person name="Moustafa A."/>
            <person name="Nehr Z."/>
            <person name="Nyvall Collen P."/>
            <person name="Panaud O."/>
            <person name="Partensky F."/>
            <person name="Poulain J."/>
            <person name="Rensing S.A."/>
            <person name="Rousvoal S."/>
            <person name="Samson G."/>
            <person name="Symeonidi A."/>
            <person name="Weissenbach J."/>
            <person name="Zambounis A."/>
            <person name="Wincker P."/>
            <person name="Boyen C."/>
        </authorList>
    </citation>
    <scope>NUCLEOTIDE SEQUENCE [LARGE SCALE GENOMIC DNA]</scope>
    <source>
        <strain evidence="2">cv. Stackhouse</strain>
    </source>
</reference>
<dbReference type="GeneID" id="17323473"/>
<protein>
    <submittedName>
        <fullName evidence="1">Uncharacterized protein</fullName>
    </submittedName>
</protein>